<protein>
    <recommendedName>
        <fullName evidence="4 9">LL-diaminopimelate aminotransferase</fullName>
        <shortName evidence="9">DAP-AT</shortName>
        <shortName evidence="9">DAP-aminotransferase</shortName>
        <shortName evidence="9">LL-DAP-aminotransferase</shortName>
        <ecNumber evidence="3 9">2.6.1.83</ecNumber>
    </recommendedName>
</protein>
<feature type="binding site" evidence="9">
    <location>
        <position position="187"/>
    </location>
    <ligand>
        <name>pyridoxal 5'-phosphate</name>
        <dbReference type="ChEBI" id="CHEBI:597326"/>
    </ligand>
</feature>
<dbReference type="Gene3D" id="3.90.1150.10">
    <property type="entry name" value="Aspartate Aminotransferase, domain 1"/>
    <property type="match status" value="1"/>
</dbReference>
<dbReference type="GO" id="GO:0030170">
    <property type="term" value="F:pyridoxal phosphate binding"/>
    <property type="evidence" value="ECO:0007669"/>
    <property type="project" value="UniProtKB-UniRule"/>
</dbReference>
<evidence type="ECO:0000256" key="6">
    <source>
        <dbReference type="ARBA" id="ARBA00022679"/>
    </source>
</evidence>
<evidence type="ECO:0000313" key="11">
    <source>
        <dbReference type="EMBL" id="RIJ49253.1"/>
    </source>
</evidence>
<dbReference type="Pfam" id="PF00155">
    <property type="entry name" value="Aminotran_1_2"/>
    <property type="match status" value="1"/>
</dbReference>
<dbReference type="FunFam" id="3.40.640.10:FF:000099">
    <property type="entry name" value="LL-diaminopimelate aminotransferase, chloroplastic"/>
    <property type="match status" value="1"/>
</dbReference>
<feature type="binding site" evidence="9">
    <location>
        <position position="187"/>
    </location>
    <ligand>
        <name>substrate</name>
    </ligand>
</feature>
<feature type="binding site" evidence="9">
    <location>
        <position position="109"/>
    </location>
    <ligand>
        <name>substrate</name>
    </ligand>
</feature>
<accession>A0A399T5T6</accession>
<dbReference type="EC" id="2.6.1.83" evidence="3 9"/>
<feature type="binding site" evidence="9">
    <location>
        <position position="15"/>
    </location>
    <ligand>
        <name>substrate</name>
    </ligand>
</feature>
<dbReference type="GO" id="GO:0010285">
    <property type="term" value="F:L,L-diaminopimelate aminotransferase activity"/>
    <property type="evidence" value="ECO:0007669"/>
    <property type="project" value="UniProtKB-UniRule"/>
</dbReference>
<comment type="catalytic activity">
    <reaction evidence="8 9">
        <text>(2S,6S)-2,6-diaminopimelate + 2-oxoglutarate = (S)-2,3,4,5-tetrahydrodipicolinate + L-glutamate + H2O + H(+)</text>
        <dbReference type="Rhea" id="RHEA:23988"/>
        <dbReference type="ChEBI" id="CHEBI:15377"/>
        <dbReference type="ChEBI" id="CHEBI:15378"/>
        <dbReference type="ChEBI" id="CHEBI:16810"/>
        <dbReference type="ChEBI" id="CHEBI:16845"/>
        <dbReference type="ChEBI" id="CHEBI:29985"/>
        <dbReference type="ChEBI" id="CHEBI:57609"/>
        <dbReference type="EC" id="2.6.1.83"/>
    </reaction>
</comment>
<keyword evidence="7 9" id="KW-0663">Pyridoxal phosphate</keyword>
<gene>
    <name evidence="9" type="primary">dapL</name>
    <name evidence="11" type="ORF">D1614_06790</name>
</gene>
<dbReference type="InterPro" id="IPR015424">
    <property type="entry name" value="PyrdxlP-dep_Trfase"/>
</dbReference>
<evidence type="ECO:0000256" key="7">
    <source>
        <dbReference type="ARBA" id="ARBA00022898"/>
    </source>
</evidence>
<dbReference type="RefSeq" id="WP_119437139.1">
    <property type="nucleotide sequence ID" value="NZ_QWGR01000003.1"/>
</dbReference>
<comment type="cofactor">
    <cofactor evidence="1 9">
        <name>pyridoxal 5'-phosphate</name>
        <dbReference type="ChEBI" id="CHEBI:597326"/>
    </cofactor>
</comment>
<feature type="binding site" evidence="9">
    <location>
        <position position="292"/>
    </location>
    <ligand>
        <name>pyridoxal 5'-phosphate</name>
        <dbReference type="ChEBI" id="CHEBI:597326"/>
    </ligand>
</feature>
<feature type="binding site" evidence="9">
    <location>
        <position position="292"/>
    </location>
    <ligand>
        <name>substrate</name>
    </ligand>
</feature>
<name>A0A399T5T6_9BACT</name>
<feature type="modified residue" description="N6-(pyridoxal phosphate)lysine" evidence="9">
    <location>
        <position position="249"/>
    </location>
</feature>
<evidence type="ECO:0000256" key="5">
    <source>
        <dbReference type="ARBA" id="ARBA00022576"/>
    </source>
</evidence>
<feature type="binding site" evidence="9">
    <location>
        <position position="388"/>
    </location>
    <ligand>
        <name>substrate</name>
    </ligand>
</feature>
<dbReference type="InterPro" id="IPR004839">
    <property type="entry name" value="Aminotransferase_I/II_large"/>
</dbReference>
<feature type="binding site" evidence="9">
    <location>
        <position position="72"/>
    </location>
    <ligand>
        <name>pyridoxal 5'-phosphate</name>
        <dbReference type="ChEBI" id="CHEBI:597326"/>
    </ligand>
</feature>
<comment type="function">
    <text evidence="9">Involved in the synthesis of meso-diaminopimelate (m-DAP or DL-DAP), required for both lysine and peptidoglycan biosynthesis. Catalyzes the direct conversion of tetrahydrodipicolinate to LL-diaminopimelate.</text>
</comment>
<evidence type="ECO:0000256" key="9">
    <source>
        <dbReference type="HAMAP-Rule" id="MF_01642"/>
    </source>
</evidence>
<sequence length="409" mass="45232">MALINENYLKLQAGYLFPEIGRRVNDFIAANPDKKVIKMGIGDVTQPLVPSVVKAFHEGVEEMAKGETFKGYGPEQGYAFLREAIAKHSYQDKGVDISAGEIFISDGSKCDTGNIQEIFGNDNKIAICDPVYPVYADTTVMSGKTGICQANGYYEGIVYMPCTKENGFIPELPTETPDLIFLCYPNNPTGTVASKEELKKWVDYAIEKNAIILYDAAYEAFIQDDSIPRSIYEIEGAKKVAIEFRSFSKTAGFTGTRCAFTVVPDDLVAYDKAGKAHPVKPLWNRRHSTKFNGVSYPVQKAAAAIYTEEGKKEVSEVIAYYMENASIMKESLANAGYEVFGGENAPYIWVKTKNGMKSWEFFDKVLTEANVVGTPGSGFGPSGEGYFRFSAFADRENVLEAMDRIKNMN</sequence>
<feature type="binding site" evidence="9">
    <location>
        <position position="42"/>
    </location>
    <ligand>
        <name>substrate</name>
    </ligand>
</feature>
<dbReference type="SUPFAM" id="SSF53383">
    <property type="entry name" value="PLP-dependent transferases"/>
    <property type="match status" value="1"/>
</dbReference>
<dbReference type="GO" id="GO:0033362">
    <property type="term" value="P:lysine biosynthetic process via diaminopimelate, diaminopimelate-aminotransferase pathway"/>
    <property type="evidence" value="ECO:0007669"/>
    <property type="project" value="UniProtKB-UniRule"/>
</dbReference>
<dbReference type="Gene3D" id="3.40.640.10">
    <property type="entry name" value="Type I PLP-dependent aspartate aminotransferase-like (Major domain)"/>
    <property type="match status" value="1"/>
</dbReference>
<dbReference type="InterPro" id="IPR015421">
    <property type="entry name" value="PyrdxlP-dep_Trfase_major"/>
</dbReference>
<evidence type="ECO:0000313" key="12">
    <source>
        <dbReference type="Proteomes" id="UP000265926"/>
    </source>
</evidence>
<dbReference type="CDD" id="cd00609">
    <property type="entry name" value="AAT_like"/>
    <property type="match status" value="1"/>
</dbReference>
<dbReference type="UniPathway" id="UPA00034">
    <property type="reaction ID" value="UER00466"/>
</dbReference>
<evidence type="ECO:0000256" key="1">
    <source>
        <dbReference type="ARBA" id="ARBA00001933"/>
    </source>
</evidence>
<organism evidence="11 12">
    <name type="scientific">Maribellus luteus</name>
    <dbReference type="NCBI Taxonomy" id="2305463"/>
    <lineage>
        <taxon>Bacteria</taxon>
        <taxon>Pseudomonadati</taxon>
        <taxon>Bacteroidota</taxon>
        <taxon>Bacteroidia</taxon>
        <taxon>Marinilabiliales</taxon>
        <taxon>Prolixibacteraceae</taxon>
        <taxon>Maribellus</taxon>
    </lineage>
</organism>
<proteinExistence type="inferred from homology"/>
<feature type="binding site" evidence="9">
    <location>
        <position position="132"/>
    </location>
    <ligand>
        <name>substrate</name>
    </ligand>
</feature>
<evidence type="ECO:0000256" key="8">
    <source>
        <dbReference type="ARBA" id="ARBA00051934"/>
    </source>
</evidence>
<dbReference type="AlphaFoldDB" id="A0A399T5T6"/>
<comment type="caution">
    <text evidence="11">The sequence shown here is derived from an EMBL/GenBank/DDBJ whole genome shotgun (WGS) entry which is preliminary data.</text>
</comment>
<reference evidence="11 12" key="1">
    <citation type="submission" date="2018-08" db="EMBL/GenBank/DDBJ databases">
        <title>Pallidiluteibacterium maritimus gen. nov., sp. nov., isolated from coastal sediment.</title>
        <authorList>
            <person name="Zhou L.Y."/>
        </authorList>
    </citation>
    <scope>NUCLEOTIDE SEQUENCE [LARGE SCALE GENOMIC DNA]</scope>
    <source>
        <strain evidence="11 12">XSD2</strain>
    </source>
</reference>
<comment type="subunit">
    <text evidence="9">Homodimer.</text>
</comment>
<keyword evidence="5 9" id="KW-0032">Aminotransferase</keyword>
<dbReference type="InterPro" id="IPR019942">
    <property type="entry name" value="DapL/ALD1"/>
</dbReference>
<feature type="binding site" evidence="9">
    <location>
        <begin position="108"/>
        <end position="109"/>
    </location>
    <ligand>
        <name>pyridoxal 5'-phosphate</name>
        <dbReference type="ChEBI" id="CHEBI:597326"/>
    </ligand>
</feature>
<feature type="domain" description="Aminotransferase class I/classII large" evidence="10">
    <location>
        <begin position="34"/>
        <end position="405"/>
    </location>
</feature>
<feature type="binding site" evidence="9">
    <location>
        <begin position="246"/>
        <end position="248"/>
    </location>
    <ligand>
        <name>pyridoxal 5'-phosphate</name>
        <dbReference type="ChEBI" id="CHEBI:597326"/>
    </ligand>
</feature>
<evidence type="ECO:0000256" key="3">
    <source>
        <dbReference type="ARBA" id="ARBA00013138"/>
    </source>
</evidence>
<dbReference type="OrthoDB" id="9813612at2"/>
<evidence type="ECO:0000256" key="4">
    <source>
        <dbReference type="ARBA" id="ARBA00018052"/>
    </source>
</evidence>
<dbReference type="Proteomes" id="UP000265926">
    <property type="component" value="Unassembled WGS sequence"/>
</dbReference>
<feature type="binding site" evidence="9">
    <location>
        <position position="218"/>
    </location>
    <ligand>
        <name>pyridoxal 5'-phosphate</name>
        <dbReference type="ChEBI" id="CHEBI:597326"/>
    </ligand>
</feature>
<feature type="binding site" evidence="9">
    <location>
        <position position="257"/>
    </location>
    <ligand>
        <name>pyridoxal 5'-phosphate</name>
        <dbReference type="ChEBI" id="CHEBI:597326"/>
    </ligand>
</feature>
<evidence type="ECO:0000259" key="10">
    <source>
        <dbReference type="Pfam" id="PF00155"/>
    </source>
</evidence>
<keyword evidence="12" id="KW-1185">Reference proteome</keyword>
<comment type="similarity">
    <text evidence="9">Belongs to the class-I pyridoxal-phosphate-dependent aminotransferase family. LL-diaminopimelate aminotransferase subfamily.</text>
</comment>
<dbReference type="InterPro" id="IPR015422">
    <property type="entry name" value="PyrdxlP-dep_Trfase_small"/>
</dbReference>
<evidence type="ECO:0000256" key="2">
    <source>
        <dbReference type="ARBA" id="ARBA00004982"/>
    </source>
</evidence>
<dbReference type="NCBIfam" id="TIGR03542">
    <property type="entry name" value="DAPAT_plant"/>
    <property type="match status" value="1"/>
</dbReference>
<dbReference type="EMBL" id="QWGR01000003">
    <property type="protein sequence ID" value="RIJ49253.1"/>
    <property type="molecule type" value="Genomic_DNA"/>
</dbReference>
<comment type="pathway">
    <text evidence="2 9">Amino-acid biosynthesis; L-lysine biosynthesis via DAP pathway; LL-2,6-diaminopimelate from (S)-tetrahydrodipicolinate (aminotransferase route): step 1/1.</text>
</comment>
<dbReference type="HAMAP" id="MF_01642">
    <property type="entry name" value="DapL_aminotrans_1"/>
    <property type="match status" value="1"/>
</dbReference>
<feature type="binding site" evidence="9">
    <location>
        <position position="132"/>
    </location>
    <ligand>
        <name>pyridoxal 5'-phosphate</name>
        <dbReference type="ChEBI" id="CHEBI:597326"/>
    </ligand>
</feature>
<keyword evidence="6 9" id="KW-0808">Transferase</keyword>
<dbReference type="PANTHER" id="PTHR43144">
    <property type="entry name" value="AMINOTRANSFERASE"/>
    <property type="match status" value="1"/>
</dbReference>